<comment type="subcellular location">
    <subcellularLocation>
        <location evidence="2">Cell membrane</location>
    </subcellularLocation>
    <subcellularLocation>
        <location evidence="1">Membrane</location>
        <topology evidence="1">Single-pass membrane protein</topology>
    </subcellularLocation>
</comment>
<dbReference type="InterPro" id="IPR018764">
    <property type="entry name" value="RskA_C"/>
</dbReference>
<reference evidence="12 13" key="1">
    <citation type="submission" date="2023-02" db="EMBL/GenBank/DDBJ databases">
        <title>Dictyobacter halimunensis sp. nov., a new member of the class Ktedonobacteria from forest soil in a geothermal area.</title>
        <authorList>
            <person name="Rachmania M.K."/>
            <person name="Ningsih F."/>
            <person name="Sakai Y."/>
            <person name="Yabe S."/>
            <person name="Yokota A."/>
            <person name="Sjamsuridzal W."/>
        </authorList>
    </citation>
    <scope>NUCLEOTIDE SEQUENCE [LARGE SCALE GENOMIC DNA]</scope>
    <source>
        <strain evidence="12 13">S3.2.2.5</strain>
    </source>
</reference>
<dbReference type="Pfam" id="PF13490">
    <property type="entry name" value="zf-HC2"/>
    <property type="match status" value="1"/>
</dbReference>
<evidence type="ECO:0000256" key="9">
    <source>
        <dbReference type="SAM" id="Phobius"/>
    </source>
</evidence>
<keyword evidence="3" id="KW-1003">Cell membrane</keyword>
<evidence type="ECO:0000256" key="2">
    <source>
        <dbReference type="ARBA" id="ARBA00004236"/>
    </source>
</evidence>
<keyword evidence="5 9" id="KW-1133">Transmembrane helix</keyword>
<dbReference type="PANTHER" id="PTHR37461">
    <property type="entry name" value="ANTI-SIGMA-K FACTOR RSKA"/>
    <property type="match status" value="1"/>
</dbReference>
<evidence type="ECO:0000313" key="13">
    <source>
        <dbReference type="Proteomes" id="UP001344906"/>
    </source>
</evidence>
<evidence type="ECO:0000256" key="3">
    <source>
        <dbReference type="ARBA" id="ARBA00022475"/>
    </source>
</evidence>
<feature type="domain" description="Anti-sigma K factor RskA C-terminal" evidence="10">
    <location>
        <begin position="110"/>
        <end position="244"/>
    </location>
</feature>
<dbReference type="InterPro" id="IPR051474">
    <property type="entry name" value="Anti-sigma-K/W_factor"/>
</dbReference>
<evidence type="ECO:0000256" key="4">
    <source>
        <dbReference type="ARBA" id="ARBA00022692"/>
    </source>
</evidence>
<keyword evidence="6 9" id="KW-0472">Membrane</keyword>
<proteinExistence type="predicted"/>
<dbReference type="Proteomes" id="UP001344906">
    <property type="component" value="Unassembled WGS sequence"/>
</dbReference>
<sequence>MTCQDFEELSGAYVLGALTPEEKKAMDEHLAQCRDCASKLTELQEIANLLPLASQDVEPAADLKQRFFAHLQQEQLSTTGRPSRQSAILPLSARAAGRRSSGQIVRAALIAVAAVFVFAALGGMVLWNLSLQHQIAVLSTNVVQANTYKLQGTAGGSSSQGELTCYTRQQLCIVVMHGLPPISGNQVYQGWLLQGKQPTSLGLFTVRNGTATLPFQGGTRGYDAVAISLEPGPAATPQAPKGPVVALGMLRALARNTSLARAQQALADPPEIWYGTSGWFIAR</sequence>
<evidence type="ECO:0000259" key="11">
    <source>
        <dbReference type="Pfam" id="PF13490"/>
    </source>
</evidence>
<evidence type="ECO:0000256" key="5">
    <source>
        <dbReference type="ARBA" id="ARBA00022989"/>
    </source>
</evidence>
<dbReference type="EMBL" id="BSRI01000002">
    <property type="protein sequence ID" value="GLV58905.1"/>
    <property type="molecule type" value="Genomic_DNA"/>
</dbReference>
<dbReference type="InterPro" id="IPR027383">
    <property type="entry name" value="Znf_put"/>
</dbReference>
<dbReference type="Gene3D" id="1.10.10.1320">
    <property type="entry name" value="Anti-sigma factor, zinc-finger domain"/>
    <property type="match status" value="1"/>
</dbReference>
<dbReference type="Pfam" id="PF10099">
    <property type="entry name" value="RskA_C"/>
    <property type="match status" value="1"/>
</dbReference>
<protein>
    <recommendedName>
        <fullName evidence="8">Regulator of SigK</fullName>
    </recommendedName>
    <alternativeName>
        <fullName evidence="7">Sigma-K anti-sigma factor RskA</fullName>
    </alternativeName>
</protein>
<evidence type="ECO:0000313" key="12">
    <source>
        <dbReference type="EMBL" id="GLV58905.1"/>
    </source>
</evidence>
<organism evidence="12 13">
    <name type="scientific">Dictyobacter halimunensis</name>
    <dbReference type="NCBI Taxonomy" id="3026934"/>
    <lineage>
        <taxon>Bacteria</taxon>
        <taxon>Bacillati</taxon>
        <taxon>Chloroflexota</taxon>
        <taxon>Ktedonobacteria</taxon>
        <taxon>Ktedonobacterales</taxon>
        <taxon>Dictyobacteraceae</taxon>
        <taxon>Dictyobacter</taxon>
    </lineage>
</organism>
<comment type="caution">
    <text evidence="12">The sequence shown here is derived from an EMBL/GenBank/DDBJ whole genome shotgun (WGS) entry which is preliminary data.</text>
</comment>
<keyword evidence="4 9" id="KW-0812">Transmembrane</keyword>
<feature type="transmembrane region" description="Helical" evidence="9">
    <location>
        <begin position="104"/>
        <end position="127"/>
    </location>
</feature>
<gene>
    <name evidence="12" type="ORF">KDH_57330</name>
</gene>
<evidence type="ECO:0000256" key="1">
    <source>
        <dbReference type="ARBA" id="ARBA00004167"/>
    </source>
</evidence>
<keyword evidence="13" id="KW-1185">Reference proteome</keyword>
<dbReference type="PANTHER" id="PTHR37461:SF1">
    <property type="entry name" value="ANTI-SIGMA-K FACTOR RSKA"/>
    <property type="match status" value="1"/>
</dbReference>
<accession>A0ABQ6FX99</accession>
<evidence type="ECO:0000259" key="10">
    <source>
        <dbReference type="Pfam" id="PF10099"/>
    </source>
</evidence>
<dbReference type="RefSeq" id="WP_338255321.1">
    <property type="nucleotide sequence ID" value="NZ_BSRI01000002.1"/>
</dbReference>
<evidence type="ECO:0000256" key="6">
    <source>
        <dbReference type="ARBA" id="ARBA00023136"/>
    </source>
</evidence>
<dbReference type="InterPro" id="IPR041916">
    <property type="entry name" value="Anti_sigma_zinc_sf"/>
</dbReference>
<evidence type="ECO:0000256" key="8">
    <source>
        <dbReference type="ARBA" id="ARBA00030803"/>
    </source>
</evidence>
<evidence type="ECO:0000256" key="7">
    <source>
        <dbReference type="ARBA" id="ARBA00029829"/>
    </source>
</evidence>
<name>A0ABQ6FX99_9CHLR</name>
<feature type="domain" description="Putative zinc-finger" evidence="11">
    <location>
        <begin position="3"/>
        <end position="37"/>
    </location>
</feature>